<evidence type="ECO:0000256" key="1">
    <source>
        <dbReference type="ARBA" id="ARBA00001971"/>
    </source>
</evidence>
<comment type="cofactor">
    <cofactor evidence="1 7">
        <name>heme</name>
        <dbReference type="ChEBI" id="CHEBI:30413"/>
    </cofactor>
</comment>
<evidence type="ECO:0000256" key="3">
    <source>
        <dbReference type="ARBA" id="ARBA00022723"/>
    </source>
</evidence>
<feature type="binding site" description="axial binding residue" evidence="7">
    <location>
        <position position="465"/>
    </location>
    <ligand>
        <name>heme</name>
        <dbReference type="ChEBI" id="CHEBI:30413"/>
    </ligand>
    <ligandPart>
        <name>Fe</name>
        <dbReference type="ChEBI" id="CHEBI:18248"/>
    </ligandPart>
</feature>
<comment type="similarity">
    <text evidence="2">Belongs to the cytochrome P450 family.</text>
</comment>
<comment type="caution">
    <text evidence="9">The sequence shown here is derived from an EMBL/GenBank/DDBJ whole genome shotgun (WGS) entry which is preliminary data.</text>
</comment>
<dbReference type="SUPFAM" id="SSF48264">
    <property type="entry name" value="Cytochrome P450"/>
    <property type="match status" value="1"/>
</dbReference>
<dbReference type="GO" id="GO:0020037">
    <property type="term" value="F:heme binding"/>
    <property type="evidence" value="ECO:0007669"/>
    <property type="project" value="InterPro"/>
</dbReference>
<keyword evidence="4" id="KW-0560">Oxidoreductase</keyword>
<organism evidence="9 10">
    <name type="scientific">Colletotrichum plurivorum</name>
    <dbReference type="NCBI Taxonomy" id="2175906"/>
    <lineage>
        <taxon>Eukaryota</taxon>
        <taxon>Fungi</taxon>
        <taxon>Dikarya</taxon>
        <taxon>Ascomycota</taxon>
        <taxon>Pezizomycotina</taxon>
        <taxon>Sordariomycetes</taxon>
        <taxon>Hypocreomycetidae</taxon>
        <taxon>Glomerellales</taxon>
        <taxon>Glomerellaceae</taxon>
        <taxon>Colletotrichum</taxon>
        <taxon>Colletotrichum orchidearum species complex</taxon>
    </lineage>
</organism>
<sequence>MAVPIFFFTSFGFGCALLAACAVFLSLKALLNRSRLSNIPAVGTSNGKEQRRKEFMSGKARSLYVEGYKKFKDGAFRIMTARESECVVVPPDFLKQLKKLPDDVLSFNEAVEEALQTKYTNITSNIPTIPHTLKTSLNPALFRLNPIILDEITQAVRTEIPPSQTWTSVPINKKLARIVAQTSGRIFVGPDLCRDETYLDAAVNYTLDMTAAVQAVGFVSPWLRPFLAARTPQVRKLHDRFRQVDEFLRPVVTARRRAAREGDEKKGRHDDTLQWLLDSQDRFGEQSDRQVSKYQLSLTFAAIHTTTAALTNAFYDLAARPELVPILREEIEEVVADAGGQITAAAIQKMLKLDSFLKEIMRYYPQSATAFQRKVMKPFTLPNGQTVPAGVIIEVPSHAVNNDESIYTHPETFDVLRFYRIRKETEAALSGTTSPDDAAAEAAAGNQFASVTETSLAFGYGRNACPGRFLAANEIKMILATALLEYDIALPPGCEGRYENLNFGSQSVPDPTKSIMMRKRT</sequence>
<evidence type="ECO:0000313" key="9">
    <source>
        <dbReference type="EMBL" id="KAF6823323.1"/>
    </source>
</evidence>
<keyword evidence="6" id="KW-0503">Monooxygenase</keyword>
<dbReference type="GO" id="GO:0005506">
    <property type="term" value="F:iron ion binding"/>
    <property type="evidence" value="ECO:0007669"/>
    <property type="project" value="InterPro"/>
</dbReference>
<dbReference type="InterPro" id="IPR036396">
    <property type="entry name" value="Cyt_P450_sf"/>
</dbReference>
<keyword evidence="8" id="KW-0812">Transmembrane</keyword>
<name>A0A8H6N887_9PEZI</name>
<dbReference type="InterPro" id="IPR001128">
    <property type="entry name" value="Cyt_P450"/>
</dbReference>
<dbReference type="PRINTS" id="PR00465">
    <property type="entry name" value="EP450IV"/>
</dbReference>
<dbReference type="PANTHER" id="PTHR46206">
    <property type="entry name" value="CYTOCHROME P450"/>
    <property type="match status" value="1"/>
</dbReference>
<dbReference type="PANTHER" id="PTHR46206:SF7">
    <property type="entry name" value="P450, PUTATIVE (EUROFUNG)-RELATED"/>
    <property type="match status" value="1"/>
</dbReference>
<gene>
    <name evidence="9" type="ORF">CPLU01_11463</name>
</gene>
<dbReference type="Gene3D" id="1.10.630.10">
    <property type="entry name" value="Cytochrome P450"/>
    <property type="match status" value="1"/>
</dbReference>
<dbReference type="AlphaFoldDB" id="A0A8H6N887"/>
<dbReference type="GO" id="GO:0004497">
    <property type="term" value="F:monooxygenase activity"/>
    <property type="evidence" value="ECO:0007669"/>
    <property type="project" value="UniProtKB-KW"/>
</dbReference>
<keyword evidence="8" id="KW-1133">Transmembrane helix</keyword>
<dbReference type="InterPro" id="IPR002403">
    <property type="entry name" value="Cyt_P450_E_grp-IV"/>
</dbReference>
<evidence type="ECO:0000256" key="5">
    <source>
        <dbReference type="ARBA" id="ARBA00023004"/>
    </source>
</evidence>
<dbReference type="CDD" id="cd11041">
    <property type="entry name" value="CYP503A1-like"/>
    <property type="match status" value="1"/>
</dbReference>
<keyword evidence="10" id="KW-1185">Reference proteome</keyword>
<dbReference type="EMBL" id="WIGO01000215">
    <property type="protein sequence ID" value="KAF6823323.1"/>
    <property type="molecule type" value="Genomic_DNA"/>
</dbReference>
<evidence type="ECO:0000256" key="2">
    <source>
        <dbReference type="ARBA" id="ARBA00010617"/>
    </source>
</evidence>
<keyword evidence="3 7" id="KW-0479">Metal-binding</keyword>
<dbReference type="Pfam" id="PF00067">
    <property type="entry name" value="p450"/>
    <property type="match status" value="1"/>
</dbReference>
<dbReference type="GO" id="GO:0016705">
    <property type="term" value="F:oxidoreductase activity, acting on paired donors, with incorporation or reduction of molecular oxygen"/>
    <property type="evidence" value="ECO:0007669"/>
    <property type="project" value="InterPro"/>
</dbReference>
<evidence type="ECO:0000256" key="4">
    <source>
        <dbReference type="ARBA" id="ARBA00023002"/>
    </source>
</evidence>
<dbReference type="Proteomes" id="UP000654918">
    <property type="component" value="Unassembled WGS sequence"/>
</dbReference>
<evidence type="ECO:0000256" key="7">
    <source>
        <dbReference type="PIRSR" id="PIRSR602403-1"/>
    </source>
</evidence>
<reference evidence="9" key="1">
    <citation type="journal article" date="2020" name="Phytopathology">
        <title>Genome Sequence Resources of Colletotrichum truncatum, C. plurivorum, C. musicola, and C. sojae: Four Species Pathogenic to Soybean (Glycine max).</title>
        <authorList>
            <person name="Rogerio F."/>
            <person name="Boufleur T.R."/>
            <person name="Ciampi-Guillardi M."/>
            <person name="Sukno S.A."/>
            <person name="Thon M.R."/>
            <person name="Massola Junior N.S."/>
            <person name="Baroncelli R."/>
        </authorList>
    </citation>
    <scope>NUCLEOTIDE SEQUENCE</scope>
    <source>
        <strain evidence="9">LFN00145</strain>
    </source>
</reference>
<keyword evidence="8" id="KW-0472">Membrane</keyword>
<evidence type="ECO:0000256" key="8">
    <source>
        <dbReference type="SAM" id="Phobius"/>
    </source>
</evidence>
<protein>
    <submittedName>
        <fullName evidence="9">Ent-kaurene oxidase</fullName>
    </submittedName>
</protein>
<feature type="transmembrane region" description="Helical" evidence="8">
    <location>
        <begin position="6"/>
        <end position="27"/>
    </location>
</feature>
<evidence type="ECO:0000313" key="10">
    <source>
        <dbReference type="Proteomes" id="UP000654918"/>
    </source>
</evidence>
<evidence type="ECO:0000256" key="6">
    <source>
        <dbReference type="ARBA" id="ARBA00023033"/>
    </source>
</evidence>
<accession>A0A8H6N887</accession>
<proteinExistence type="inferred from homology"/>
<keyword evidence="7" id="KW-0349">Heme</keyword>
<dbReference type="PRINTS" id="PR00385">
    <property type="entry name" value="P450"/>
</dbReference>
<keyword evidence="5 7" id="KW-0408">Iron</keyword>